<protein>
    <submittedName>
        <fullName evidence="1">Uncharacterized protein</fullName>
    </submittedName>
</protein>
<evidence type="ECO:0000313" key="1">
    <source>
        <dbReference type="EMBL" id="QBK91703.1"/>
    </source>
</evidence>
<dbReference type="EMBL" id="MK500565">
    <property type="protein sequence ID" value="QBK91703.1"/>
    <property type="molecule type" value="Genomic_DNA"/>
</dbReference>
<organism evidence="1">
    <name type="scientific">Pithovirus LCPAC304</name>
    <dbReference type="NCBI Taxonomy" id="2506594"/>
    <lineage>
        <taxon>Viruses</taxon>
        <taxon>Pithoviruses</taxon>
    </lineage>
</organism>
<gene>
    <name evidence="1" type="ORF">LCPAC304_00290</name>
</gene>
<dbReference type="InterPro" id="IPR036400">
    <property type="entry name" value="Cyt_B5-like_heme/steroid_sf"/>
</dbReference>
<accession>A0A481Z737</accession>
<dbReference type="SUPFAM" id="SSF55856">
    <property type="entry name" value="Cytochrome b5-like heme/steroid binding domain"/>
    <property type="match status" value="1"/>
</dbReference>
<proteinExistence type="predicted"/>
<name>A0A481Z737_9VIRU</name>
<reference evidence="1" key="1">
    <citation type="journal article" date="2019" name="MBio">
        <title>Virus Genomes from Deep Sea Sediments Expand the Ocean Megavirome and Support Independent Origins of Viral Gigantism.</title>
        <authorList>
            <person name="Backstrom D."/>
            <person name="Yutin N."/>
            <person name="Jorgensen S.L."/>
            <person name="Dharamshi J."/>
            <person name="Homa F."/>
            <person name="Zaremba-Niedwiedzka K."/>
            <person name="Spang A."/>
            <person name="Wolf Y.I."/>
            <person name="Koonin E.V."/>
            <person name="Ettema T.J."/>
        </authorList>
    </citation>
    <scope>NUCLEOTIDE SEQUENCE</scope>
</reference>
<sequence length="85" mass="9851">MNKIVLTIEGERYEVRAFNHPGEGIRGIDLLDFRNKDVTEEFDSYHMTNEPWELLEAAREKGEHEGIVHLHLVDDVDDDVDDEDG</sequence>